<organism evidence="1 2">
    <name type="scientific">Oikeobacillus pervagus</name>
    <dbReference type="NCBI Taxonomy" id="1325931"/>
    <lineage>
        <taxon>Bacteria</taxon>
        <taxon>Bacillati</taxon>
        <taxon>Bacillota</taxon>
        <taxon>Bacilli</taxon>
        <taxon>Bacillales</taxon>
        <taxon>Bacillaceae</taxon>
        <taxon>Oikeobacillus</taxon>
    </lineage>
</organism>
<dbReference type="Proteomes" id="UP001237207">
    <property type="component" value="Unassembled WGS sequence"/>
</dbReference>
<dbReference type="EMBL" id="JAUSUC010000007">
    <property type="protein sequence ID" value="MDQ0214479.1"/>
    <property type="molecule type" value="Genomic_DNA"/>
</dbReference>
<gene>
    <name evidence="1" type="ORF">J2S13_000875</name>
</gene>
<name>A0AAJ1T208_9BACI</name>
<accession>A0AAJ1T208</accession>
<comment type="caution">
    <text evidence="1">The sequence shown here is derived from an EMBL/GenBank/DDBJ whole genome shotgun (WGS) entry which is preliminary data.</text>
</comment>
<sequence>MQIPPKLVQIIMGNTQNTWEMIKSGKLRNASGKNKTIRDEVPINSYHNISFLLNKKERYAWIFN</sequence>
<evidence type="ECO:0000313" key="1">
    <source>
        <dbReference type="EMBL" id="MDQ0214479.1"/>
    </source>
</evidence>
<protein>
    <submittedName>
        <fullName evidence="1">Uncharacterized protein</fullName>
    </submittedName>
</protein>
<evidence type="ECO:0000313" key="2">
    <source>
        <dbReference type="Proteomes" id="UP001237207"/>
    </source>
</evidence>
<proteinExistence type="predicted"/>
<keyword evidence="2" id="KW-1185">Reference proteome</keyword>
<dbReference type="AlphaFoldDB" id="A0AAJ1T208"/>
<reference evidence="1" key="1">
    <citation type="submission" date="2023-07" db="EMBL/GenBank/DDBJ databases">
        <title>Genomic Encyclopedia of Type Strains, Phase IV (KMG-IV): sequencing the most valuable type-strain genomes for metagenomic binning, comparative biology and taxonomic classification.</title>
        <authorList>
            <person name="Goeker M."/>
        </authorList>
    </citation>
    <scope>NUCLEOTIDE SEQUENCE</scope>
    <source>
        <strain evidence="1">DSM 23947</strain>
    </source>
</reference>